<keyword evidence="2" id="KW-1185">Reference proteome</keyword>
<accession>A0ACC1CFN9</accession>
<name>A0ACC1CFN9_9NEOP</name>
<dbReference type="Proteomes" id="UP000824533">
    <property type="component" value="Linkage Group LG28"/>
</dbReference>
<dbReference type="EMBL" id="CM034414">
    <property type="protein sequence ID" value="KAJ0170393.1"/>
    <property type="molecule type" value="Genomic_DNA"/>
</dbReference>
<evidence type="ECO:0000313" key="2">
    <source>
        <dbReference type="Proteomes" id="UP000824533"/>
    </source>
</evidence>
<comment type="caution">
    <text evidence="1">The sequence shown here is derived from an EMBL/GenBank/DDBJ whole genome shotgun (WGS) entry which is preliminary data.</text>
</comment>
<gene>
    <name evidence="1" type="ORF">K1T71_014321</name>
</gene>
<protein>
    <submittedName>
        <fullName evidence="1">Uncharacterized protein</fullName>
    </submittedName>
</protein>
<evidence type="ECO:0000313" key="1">
    <source>
        <dbReference type="EMBL" id="KAJ0170393.1"/>
    </source>
</evidence>
<organism evidence="1 2">
    <name type="scientific">Dendrolimus kikuchii</name>
    <dbReference type="NCBI Taxonomy" id="765133"/>
    <lineage>
        <taxon>Eukaryota</taxon>
        <taxon>Metazoa</taxon>
        <taxon>Ecdysozoa</taxon>
        <taxon>Arthropoda</taxon>
        <taxon>Hexapoda</taxon>
        <taxon>Insecta</taxon>
        <taxon>Pterygota</taxon>
        <taxon>Neoptera</taxon>
        <taxon>Endopterygota</taxon>
        <taxon>Lepidoptera</taxon>
        <taxon>Glossata</taxon>
        <taxon>Ditrysia</taxon>
        <taxon>Bombycoidea</taxon>
        <taxon>Lasiocampidae</taxon>
        <taxon>Dendrolimus</taxon>
    </lineage>
</organism>
<reference evidence="1 2" key="1">
    <citation type="journal article" date="2021" name="Front. Genet.">
        <title>Chromosome-Level Genome Assembly Reveals Significant Gene Expansion in the Toll and IMD Signaling Pathways of Dendrolimus kikuchii.</title>
        <authorList>
            <person name="Zhou J."/>
            <person name="Wu P."/>
            <person name="Xiong Z."/>
            <person name="Liu N."/>
            <person name="Zhao N."/>
            <person name="Ji M."/>
            <person name="Qiu Y."/>
            <person name="Yang B."/>
        </authorList>
    </citation>
    <scope>NUCLEOTIDE SEQUENCE [LARGE SCALE GENOMIC DNA]</scope>
    <source>
        <strain evidence="1">Ann1</strain>
    </source>
</reference>
<sequence length="1806" mass="198889">MYHLEETNDSATFEQFMNIQQEEKEEEEIEEDMTVEVITMDKVAWTNEYMEMFGLAFIKYEPLYQKPKTNSLNRSKKRLKVTHCHKQLARELGWRSFRKSSIVHQCVTFKKKFADMLRQLVWNAADEASAEEVLRAAPVWVRTVEAALQCMPTIKAEANSSTWSSPKVVSLLASRLAGQMAREALRRRSVRADALAPAHARLAALTAQRLDAATVHGLWERVKSVSLGKLALSVAAGDNALGVAEGARLEPHDWLVLDALLLYADTAVAAVTGAESYLLYEQLQPLIDVFHLAQMHHLEDPDHPEPLAVRWTRAYNNYVAKGLSASLVLLQRRWYELKHWARRGVLGRWRRCSECQLYPLHIAVVKRSYLLIQDTGEAEADSSKHPPENPMSSQGLNENYIETEDDLILIEQNIETVDLEDEDDVPDDDDKNDETEAAKNINDEAVKNDRDPDNTTKCIEVIVVNEGSKESSSVKNVEAEKDKEITDITKTGETLDNEDDDDDDNDMQIDDTCIETPAFLDSIEDSLNTIETNKPENTVPPTSETTSQRKCLNIMLDKETKSIYTSKDSTQKDRINNMNTESEKQEYSYKMTIKNEPKMIGINRIKEKREQEIAILSKLEQLDPDKVQTEITFESDSDGDISRGASPLPSTSRVQDSSKMSEEDSAEDSNKESDFKEDEDTTDVMDEETAEGSSTEKQDKRDKRKSRDNATAKDCEEDASTPNQKELFQFLENIADTSRSFAQQQRSGAKLAYCCLARRHRAVNDARRRLAAKAGHTKPPQLLPLHSGAHLKDCTCCCVYLVEELNRDEEVAAMQRALRGDLAELLLGRRAGAKVRLSRNTRQSKTQDNKDKDSNGSKIEVKEGNNSADPNASSELDSDNDTDMTIDTGYNEESSDKVISNDEDKPVPSKARRKKKADATETAVTQKKESDTGEKAHTDPENDPGYQEWIRQKNLTTKFFGLGPPKENEDKSKYSNKKDNLNVNSNQISMNNSVESSKQNPVSTVSVDKSIGETVPRLDGEVTATDDHIDGNEPFASVKITSISGGVVSNFNIASAPNSPRVQETPMMNQIPQEAIQNENGATVIAPHRLSPLVKNMPTSVNSTSTSNISGVITTSPTGDKDVASAKLISDVLVNSNIVTSAPFSTEFLSIPKNIVGTLIPVTVSNITTDALTFTKTVVPMMLPPILVQMPTAEKSDSANSIDCRTTVPNICFYGTNISINTRPIISTNCAGGPLAPNFGLNAPGTSTTLSETTGSTTAVNGQTVSNIFPKGQMVPCTVVSKPTTCSVATKESVIPRIIVKRSTLRTIPTESLVASSATTGGQTVVSTVRGRPINSYITYSGPRAQSLIQKTPCISYRGPRAQSIAPRGPITSPTPVSASTMSTTIASGPTPSNTIPSRCGPTAMSKAGVSSPIVVSGITPVSQVMSRGDSSVPSEDSSEEKLSIGQKLNAAVIAVEQRLKDMKDVKNLQLTIKLNNNMPTVNFKQTGAKRKMVDVEDCEVQRKAPTRKRTEVTLVEVTSAPTGPRSVTPGERTVVKVTSLNVDSDSDVEEVVADEEFEETEETEEVVPVPNTPHKRHGWSSILRRPEGAIDPLWSCLTVERFLEGRDPTTVRLMRVNIECCDRTYIFVTEVDHLVQNSAYCTIAPWRSVQRILFAVDEDEDWGASKTMPHVLGGGCSPDTLSLADKHYKKLSEKPLVYAQVFSMIAAVVDCRSLLMRGKPVWAYSKADGRLYPISMAPLGPQNVGLMCDDNGAVQELVHRLNLISGVQPPPKEPPVVEPENKGKAIGNVIEVIEVESDDDVAIVE</sequence>
<proteinExistence type="predicted"/>